<feature type="transmembrane region" description="Helical" evidence="2">
    <location>
        <begin position="194"/>
        <end position="216"/>
    </location>
</feature>
<evidence type="ECO:0000256" key="2">
    <source>
        <dbReference type="SAM" id="Phobius"/>
    </source>
</evidence>
<dbReference type="EMBL" id="JAGPXD010000001">
    <property type="protein sequence ID" value="KAH7374479.1"/>
    <property type="molecule type" value="Genomic_DNA"/>
</dbReference>
<evidence type="ECO:0000313" key="5">
    <source>
        <dbReference type="Proteomes" id="UP000813385"/>
    </source>
</evidence>
<keyword evidence="5" id="KW-1185">Reference proteome</keyword>
<name>A0A8K0X7P1_9PEZI</name>
<proteinExistence type="predicted"/>
<accession>A0A8K0X7P1</accession>
<sequence length="226" mass="24337">MAFNTPHRVALGCSKAMFRGPASLTRPTLLLLPSAHHDKASGLGHVQRRVECTHSKPKSCAGTSSARPSPQQLPLSSSEFWSSRPTWRRAGVNTLRCLVGCTAGDFSAMWYLQAHHPELGMGKIMALSMASGLVASFSLETALLRLGRDALPSWGEAARTAAGMSLISMLTMEAAENAVDWHLTGGVIALDDPWFWAAAAVSLGAGFAAPLPWNYWRLRRLGKSCH</sequence>
<keyword evidence="2" id="KW-0812">Transmembrane</keyword>
<keyword evidence="2" id="KW-0472">Membrane</keyword>
<dbReference type="OrthoDB" id="2128064at2759"/>
<feature type="domain" description="DUF4396" evidence="3">
    <location>
        <begin position="86"/>
        <end position="223"/>
    </location>
</feature>
<comment type="caution">
    <text evidence="4">The sequence shown here is derived from an EMBL/GenBank/DDBJ whole genome shotgun (WGS) entry which is preliminary data.</text>
</comment>
<dbReference type="AlphaFoldDB" id="A0A8K0X7P1"/>
<evidence type="ECO:0000256" key="1">
    <source>
        <dbReference type="SAM" id="MobiDB-lite"/>
    </source>
</evidence>
<evidence type="ECO:0000313" key="4">
    <source>
        <dbReference type="EMBL" id="KAH7374479.1"/>
    </source>
</evidence>
<dbReference type="InterPro" id="IPR025509">
    <property type="entry name" value="DUF4396"/>
</dbReference>
<gene>
    <name evidence="4" type="ORF">B0T11DRAFT_846</name>
</gene>
<dbReference type="Pfam" id="PF14342">
    <property type="entry name" value="DUF4396"/>
    <property type="match status" value="1"/>
</dbReference>
<keyword evidence="2" id="KW-1133">Transmembrane helix</keyword>
<feature type="region of interest" description="Disordered" evidence="1">
    <location>
        <begin position="55"/>
        <end position="78"/>
    </location>
</feature>
<dbReference type="Proteomes" id="UP000813385">
    <property type="component" value="Unassembled WGS sequence"/>
</dbReference>
<organism evidence="4 5">
    <name type="scientific">Plectosphaerella cucumerina</name>
    <dbReference type="NCBI Taxonomy" id="40658"/>
    <lineage>
        <taxon>Eukaryota</taxon>
        <taxon>Fungi</taxon>
        <taxon>Dikarya</taxon>
        <taxon>Ascomycota</taxon>
        <taxon>Pezizomycotina</taxon>
        <taxon>Sordariomycetes</taxon>
        <taxon>Hypocreomycetidae</taxon>
        <taxon>Glomerellales</taxon>
        <taxon>Plectosphaerellaceae</taxon>
        <taxon>Plectosphaerella</taxon>
    </lineage>
</organism>
<reference evidence="4" key="1">
    <citation type="journal article" date="2021" name="Nat. Commun.">
        <title>Genetic determinants of endophytism in the Arabidopsis root mycobiome.</title>
        <authorList>
            <person name="Mesny F."/>
            <person name="Miyauchi S."/>
            <person name="Thiergart T."/>
            <person name="Pickel B."/>
            <person name="Atanasova L."/>
            <person name="Karlsson M."/>
            <person name="Huettel B."/>
            <person name="Barry K.W."/>
            <person name="Haridas S."/>
            <person name="Chen C."/>
            <person name="Bauer D."/>
            <person name="Andreopoulos W."/>
            <person name="Pangilinan J."/>
            <person name="LaButti K."/>
            <person name="Riley R."/>
            <person name="Lipzen A."/>
            <person name="Clum A."/>
            <person name="Drula E."/>
            <person name="Henrissat B."/>
            <person name="Kohler A."/>
            <person name="Grigoriev I.V."/>
            <person name="Martin F.M."/>
            <person name="Hacquard S."/>
        </authorList>
    </citation>
    <scope>NUCLEOTIDE SEQUENCE</scope>
    <source>
        <strain evidence="4">MPI-CAGE-AT-0016</strain>
    </source>
</reference>
<protein>
    <recommendedName>
        <fullName evidence="3">DUF4396 domain-containing protein</fullName>
    </recommendedName>
</protein>
<feature type="compositionally biased region" description="Low complexity" evidence="1">
    <location>
        <begin position="64"/>
        <end position="78"/>
    </location>
</feature>
<evidence type="ECO:0000259" key="3">
    <source>
        <dbReference type="Pfam" id="PF14342"/>
    </source>
</evidence>